<dbReference type="EMBL" id="CP099967">
    <property type="protein sequence ID" value="UWL61114.1"/>
    <property type="molecule type" value="Genomic_DNA"/>
</dbReference>
<sequence>MHNNKIFDLSNTLNSESDFDFLGVCQISDGTVSGGTLASSGWTIKIDKLVDGVKVNTGVGDIAKVTVFWHGKPVPDAVLGCTIDNAPMNSFAPSLAERENIIAFDHYTALGKTDSTGSFVITIGRWEIGGEVKFTAYCATASASKNFNFID</sequence>
<accession>A0ABY5UCS2</accession>
<keyword evidence="2" id="KW-1185">Reference proteome</keyword>
<protein>
    <submittedName>
        <fullName evidence="1">DUF4198 domain-containing protein</fullName>
    </submittedName>
</protein>
<evidence type="ECO:0000313" key="2">
    <source>
        <dbReference type="Proteomes" id="UP001058739"/>
    </source>
</evidence>
<proteinExistence type="predicted"/>
<dbReference type="Proteomes" id="UP001058739">
    <property type="component" value="Chromosome 01"/>
</dbReference>
<reference evidence="1" key="1">
    <citation type="submission" date="2022-06" db="EMBL/GenBank/DDBJ databases">
        <title>Complete Genome Sequence of Deoxynivalenol-bioadsorption Ochrobactrum pseudintermedium ASAG-D25.</title>
        <authorList>
            <person name="Wang N."/>
        </authorList>
    </citation>
    <scope>NUCLEOTIDE SEQUENCE</scope>
    <source>
        <strain evidence="1">ASAG-D25</strain>
    </source>
</reference>
<organism evidence="1 2">
    <name type="scientific">Brucella pseudintermedia</name>
    <dbReference type="NCBI Taxonomy" id="370111"/>
    <lineage>
        <taxon>Bacteria</taxon>
        <taxon>Pseudomonadati</taxon>
        <taxon>Pseudomonadota</taxon>
        <taxon>Alphaproteobacteria</taxon>
        <taxon>Hyphomicrobiales</taxon>
        <taxon>Brucellaceae</taxon>
        <taxon>Brucella/Ochrobactrum group</taxon>
        <taxon>Brucella</taxon>
    </lineage>
</organism>
<dbReference type="RefSeq" id="WP_144897538.1">
    <property type="nucleotide sequence ID" value="NZ_CP099967.1"/>
</dbReference>
<name>A0ABY5UCS2_9HYPH</name>
<evidence type="ECO:0000313" key="1">
    <source>
        <dbReference type="EMBL" id="UWL61114.1"/>
    </source>
</evidence>
<gene>
    <name evidence="1" type="ORF">NIK97_04995</name>
</gene>